<name>A0AAD4L5G2_9AGAM</name>
<gene>
    <name evidence="1" type="ORF">EDB92DRAFT_218944</name>
</gene>
<accession>A0AAD4L5G2</accession>
<reference evidence="1" key="1">
    <citation type="submission" date="2022-01" db="EMBL/GenBank/DDBJ databases">
        <title>Comparative genomics reveals a dynamic genome evolution in the ectomycorrhizal milk-cap (Lactarius) mushrooms.</title>
        <authorList>
            <consortium name="DOE Joint Genome Institute"/>
            <person name="Lebreton A."/>
            <person name="Tang N."/>
            <person name="Kuo A."/>
            <person name="LaButti K."/>
            <person name="Drula E."/>
            <person name="Barry K."/>
            <person name="Clum A."/>
            <person name="Lipzen A."/>
            <person name="Mousain D."/>
            <person name="Ng V."/>
            <person name="Wang R."/>
            <person name="Wang X."/>
            <person name="Dai Y."/>
            <person name="Henrissat B."/>
            <person name="Grigoriev I.V."/>
            <person name="Guerin-Laguette A."/>
            <person name="Yu F."/>
            <person name="Martin F.M."/>
        </authorList>
    </citation>
    <scope>NUCLEOTIDE SEQUENCE</scope>
    <source>
        <strain evidence="1">QP</strain>
    </source>
</reference>
<organism evidence="1 2">
    <name type="scientific">Lactarius akahatsu</name>
    <dbReference type="NCBI Taxonomy" id="416441"/>
    <lineage>
        <taxon>Eukaryota</taxon>
        <taxon>Fungi</taxon>
        <taxon>Dikarya</taxon>
        <taxon>Basidiomycota</taxon>
        <taxon>Agaricomycotina</taxon>
        <taxon>Agaricomycetes</taxon>
        <taxon>Russulales</taxon>
        <taxon>Russulaceae</taxon>
        <taxon>Lactarius</taxon>
    </lineage>
</organism>
<dbReference type="EMBL" id="JAKELL010000125">
    <property type="protein sequence ID" value="KAH8981018.1"/>
    <property type="molecule type" value="Genomic_DNA"/>
</dbReference>
<protein>
    <submittedName>
        <fullName evidence="1">Uncharacterized protein</fullName>
    </submittedName>
</protein>
<sequence>MCLKNLWHFTRAYVKRGNSIPLPSYICIAITYPEITRRIHEEGDVAAHVLRRCVEALVVNKLATDMNGRTPPVNDAKLVCLSSILDSERRDVRLCLTQPGVLGLVNLAPFVLGPVGCLKIDNLPLESRDILKQTLGILSHALPARLNAQLQQAQTIALFNISDDRFERTVVSRFHGFLKICIPGASESHFMEAIRTSCLRMCLKTLWHAGKAYHHNSDPLPPYYPLMLASPEIIHHFQTEQDPVARLTGCCFGALIVSRLVDTFPSPILLSGHVEDAELACISAILGMGHHEELLSPHQLRIINFQKVVSLLSGEIDILFTMEGTPASILGTAQDTLHDLANRLFDSRFGFSDVPGDQQRLLLVIHKQVENAVRSDSGRHKDQMVKILKRLRKVLEKLLSAVGPSQDTAMQD</sequence>
<evidence type="ECO:0000313" key="2">
    <source>
        <dbReference type="Proteomes" id="UP001201163"/>
    </source>
</evidence>
<dbReference type="AlphaFoldDB" id="A0AAD4L5G2"/>
<proteinExistence type="predicted"/>
<keyword evidence="2" id="KW-1185">Reference proteome</keyword>
<evidence type="ECO:0000313" key="1">
    <source>
        <dbReference type="EMBL" id="KAH8981018.1"/>
    </source>
</evidence>
<comment type="caution">
    <text evidence="1">The sequence shown here is derived from an EMBL/GenBank/DDBJ whole genome shotgun (WGS) entry which is preliminary data.</text>
</comment>
<dbReference type="Proteomes" id="UP001201163">
    <property type="component" value="Unassembled WGS sequence"/>
</dbReference>